<dbReference type="Gene3D" id="2.80.10.50">
    <property type="match status" value="1"/>
</dbReference>
<accession>A0ABT6SE96</accession>
<proteinExistence type="inferred from homology"/>
<reference evidence="8 9" key="1">
    <citation type="submission" date="2023-05" db="EMBL/GenBank/DDBJ databases">
        <title>Draft genome sequence of Streptomyces sp. B-S-A6 isolated from a cave soil in Thailand.</title>
        <authorList>
            <person name="Chamroensaksri N."/>
            <person name="Muangham S."/>
        </authorList>
    </citation>
    <scope>NUCLEOTIDE SEQUENCE [LARGE SCALE GENOMIC DNA]</scope>
    <source>
        <strain evidence="8 9">B-S-A6</strain>
    </source>
</reference>
<dbReference type="PRINTS" id="PR00738">
    <property type="entry name" value="GLHYDRLASE20"/>
</dbReference>
<dbReference type="SUPFAM" id="SSF51445">
    <property type="entry name" value="(Trans)glycosidases"/>
    <property type="match status" value="1"/>
</dbReference>
<dbReference type="Pfam" id="PF02838">
    <property type="entry name" value="Glyco_hydro_20b"/>
    <property type="match status" value="1"/>
</dbReference>
<organism evidence="8 9">
    <name type="scientific">Streptomyces cavernicola</name>
    <dbReference type="NCBI Taxonomy" id="3043613"/>
    <lineage>
        <taxon>Bacteria</taxon>
        <taxon>Bacillati</taxon>
        <taxon>Actinomycetota</taxon>
        <taxon>Actinomycetes</taxon>
        <taxon>Kitasatosporales</taxon>
        <taxon>Streptomycetaceae</taxon>
        <taxon>Streptomyces</taxon>
    </lineage>
</organism>
<dbReference type="PROSITE" id="PS50231">
    <property type="entry name" value="RICIN_B_LECTIN"/>
    <property type="match status" value="1"/>
</dbReference>
<dbReference type="EMBL" id="JASCIQ010000023">
    <property type="protein sequence ID" value="MDI3406480.1"/>
    <property type="molecule type" value="Genomic_DNA"/>
</dbReference>
<dbReference type="InterPro" id="IPR015883">
    <property type="entry name" value="Glyco_hydro_20_cat"/>
</dbReference>
<dbReference type="Pfam" id="PF00728">
    <property type="entry name" value="Glyco_hydro_20"/>
    <property type="match status" value="1"/>
</dbReference>
<feature type="domain" description="Glycoside hydrolase family 20 catalytic" evidence="6">
    <location>
        <begin position="216"/>
        <end position="414"/>
    </location>
</feature>
<feature type="domain" description="Beta-hexosaminidase bacterial type N-terminal" evidence="7">
    <location>
        <begin position="49"/>
        <end position="171"/>
    </location>
</feature>
<keyword evidence="9" id="KW-1185">Reference proteome</keyword>
<keyword evidence="3" id="KW-0326">Glycosidase</keyword>
<evidence type="ECO:0000256" key="3">
    <source>
        <dbReference type="ARBA" id="ARBA00023295"/>
    </source>
</evidence>
<evidence type="ECO:0000259" key="6">
    <source>
        <dbReference type="Pfam" id="PF00728"/>
    </source>
</evidence>
<evidence type="ECO:0000256" key="1">
    <source>
        <dbReference type="ARBA" id="ARBA00006285"/>
    </source>
</evidence>
<dbReference type="InterPro" id="IPR015882">
    <property type="entry name" value="HEX_bac_N"/>
</dbReference>
<dbReference type="InterPro" id="IPR025705">
    <property type="entry name" value="Beta_hexosaminidase_sua/sub"/>
</dbReference>
<feature type="region of interest" description="Disordered" evidence="4">
    <location>
        <begin position="35"/>
        <end position="55"/>
    </location>
</feature>
<evidence type="ECO:0000313" key="8">
    <source>
        <dbReference type="EMBL" id="MDI3406480.1"/>
    </source>
</evidence>
<sequence length="650" mass="70458">MRRTHGIRTAALLLLGVLPLALGTAAAAAPSAPAPAAAAPAAPTEAGNPATVPALSGWKPAEGSFSLTQSSRVLVRDDALADDAATFVADLADELGRTLPVRTTTVAPKEGDIVLDVDPDRAELGREGYELGVGSAISVTGRTGDGAFLGTRTALQLLRSGNAVPAGEAVDVPKYAERGVGVCACYIHVSMPWLERLIKDASYLKLNQLWLELKVKSAAHPEANEWGYYTPQQIERLQKLADQYHVQLVPEVNSPGHIDPWIRNRPDLQLTDADGVKHPSGLDITKPEAFDFVTSIIDEYFQVFDSPYWHMGADEYLLGGLEYADFPQMEAYAKEKFGPDAVPEDAFNDFINRVNAYVKAKGKRLRIWNDGISPKATVSLDRDILVEHWLNDEVKPSQLIADGHQVMNAANSLYHVRGTYPINTARLYDEGWTPQSFEGEKVASADGIPGAKITMWPDNASGNTENEVEDEVRMPLRFIAQATWGDSTPDATYAAFEERAEAVGRAPGFDNVDRTPIRPGEYRLSAGKDFLTGDSSADGARVVLGSEGTPLKFTPTQDGYYTVEDPQTGRCLETRRGERQLNTPLEPLSAITLQDCAASNRLQRWEVAVSGSDVTLANAVTRMVAVLDGNGLVQQVPDGHRAQVFGLVEP</sequence>
<feature type="chain" id="PRO_5045567717" evidence="5">
    <location>
        <begin position="29"/>
        <end position="650"/>
    </location>
</feature>
<evidence type="ECO:0000313" key="9">
    <source>
        <dbReference type="Proteomes" id="UP001223978"/>
    </source>
</evidence>
<dbReference type="PANTHER" id="PTHR43678:SF1">
    <property type="entry name" value="BETA-N-ACETYLHEXOSAMINIDASE"/>
    <property type="match status" value="1"/>
</dbReference>
<evidence type="ECO:0000259" key="7">
    <source>
        <dbReference type="Pfam" id="PF02838"/>
    </source>
</evidence>
<gene>
    <name evidence="8" type="ORF">QIS96_22055</name>
</gene>
<dbReference type="Gene3D" id="3.20.20.80">
    <property type="entry name" value="Glycosidases"/>
    <property type="match status" value="1"/>
</dbReference>
<dbReference type="InterPro" id="IPR052764">
    <property type="entry name" value="GH20_Enzymes"/>
</dbReference>
<evidence type="ECO:0000256" key="4">
    <source>
        <dbReference type="SAM" id="MobiDB-lite"/>
    </source>
</evidence>
<dbReference type="PANTHER" id="PTHR43678">
    <property type="entry name" value="PUTATIVE (AFU_ORTHOLOGUE AFUA_2G00640)-RELATED"/>
    <property type="match status" value="1"/>
</dbReference>
<evidence type="ECO:0000256" key="5">
    <source>
        <dbReference type="SAM" id="SignalP"/>
    </source>
</evidence>
<dbReference type="Gene3D" id="3.30.379.10">
    <property type="entry name" value="Chitobiase/beta-hexosaminidase domain 2-like"/>
    <property type="match status" value="1"/>
</dbReference>
<dbReference type="SUPFAM" id="SSF55545">
    <property type="entry name" value="beta-N-acetylhexosaminidase-like domain"/>
    <property type="match status" value="1"/>
</dbReference>
<evidence type="ECO:0000256" key="2">
    <source>
        <dbReference type="ARBA" id="ARBA00022801"/>
    </source>
</evidence>
<name>A0ABT6SE96_9ACTN</name>
<comment type="similarity">
    <text evidence="1">Belongs to the glycosyl hydrolase 20 family.</text>
</comment>
<dbReference type="InterPro" id="IPR017853">
    <property type="entry name" value="GH"/>
</dbReference>
<feature type="signal peptide" evidence="5">
    <location>
        <begin position="1"/>
        <end position="28"/>
    </location>
</feature>
<comment type="caution">
    <text evidence="8">The sequence shown here is derived from an EMBL/GenBank/DDBJ whole genome shotgun (WGS) entry which is preliminary data.</text>
</comment>
<dbReference type="InterPro" id="IPR029018">
    <property type="entry name" value="Hex-like_dom2"/>
</dbReference>
<feature type="compositionally biased region" description="Low complexity" evidence="4">
    <location>
        <begin position="35"/>
        <end position="50"/>
    </location>
</feature>
<dbReference type="CDD" id="cd23386">
    <property type="entry name" value="beta-trefoil_Ricin_LNBase"/>
    <property type="match status" value="1"/>
</dbReference>
<protein>
    <submittedName>
        <fullName evidence="8">Family 20 glycosylhydrolase</fullName>
    </submittedName>
</protein>
<dbReference type="RefSeq" id="WP_282544412.1">
    <property type="nucleotide sequence ID" value="NZ_JASCIQ010000023.1"/>
</dbReference>
<keyword evidence="2" id="KW-0378">Hydrolase</keyword>
<keyword evidence="5" id="KW-0732">Signal</keyword>
<dbReference type="Proteomes" id="UP001223978">
    <property type="component" value="Unassembled WGS sequence"/>
</dbReference>